<name>A0A9P1BZK6_9DINO</name>
<gene>
    <name evidence="2" type="ORF">C1SCF055_LOCUS8978</name>
</gene>
<dbReference type="PANTHER" id="PTHR35580">
    <property type="entry name" value="CELL SURFACE GLYCOPROTEIN (S-LAYER PROTEIN)-LIKE PROTEIN"/>
    <property type="match status" value="1"/>
</dbReference>
<reference evidence="2" key="1">
    <citation type="submission" date="2022-10" db="EMBL/GenBank/DDBJ databases">
        <authorList>
            <person name="Chen Y."/>
            <person name="Dougan E. K."/>
            <person name="Chan C."/>
            <person name="Rhodes N."/>
            <person name="Thang M."/>
        </authorList>
    </citation>
    <scope>NUCLEOTIDE SEQUENCE</scope>
</reference>
<dbReference type="PANTHER" id="PTHR35580:SF1">
    <property type="entry name" value="PHYTASE-LIKE DOMAIN-CONTAINING PROTEIN"/>
    <property type="match status" value="1"/>
</dbReference>
<sequence length="1620" mass="182202">MAAVAKDVDAWILEHRVHLPVLPTLDDAFPSILWADDVAIPLATEKAEDLVPLLLDLLRTVREALHARGFLLNFAYGKTNAVVSFRGTGASELRQTYQLIDQPGVCCRFVDGEESWLHFVPTYKHLGTFFTSDHGLEVELSVRIGTAASAFAHLARPLLTNRHLPTNIRLRLFHALISSKLFFGLGAWHTLTPKQLQRLTGFYVKSLKKVMRWPQEKWMQTNAQVFAAAQVLDVRARLAADRLLYAQRVFAVGPFFLQNVIHIEAAAVKDSWLAGLKADLAWMDAVTPNTLPKEWKEDMTSLIEQWQNARSKWKVQVKAVARKHQFQEKMMADIVSLHKSVFDVLRNSGASFQKDPFAVSIEDGDQQCFCGASFTTHRGLLAHQRRKHMIFSAEHRFLQEATCMHCGKYCWTTQRLQQHLAFIPKKLGYNPCFHALSSQGRSCDYAAVKMPKAVVGLARRESLQTSVPQLEQPTLIAKQRAQWEEELAACHVQLIISDEPPDASERGAQIGDALTACTQQWFQMYYPSGANEAEKQELIDGWIQVLCIDFGDNNVAWDNWLAFVFLAWGDHWLPDIIASFLDGEAEGVVDELYAQFAAELPRYQVLARIAFLEPLPHRPLKATNEAVKHPKSTSQVYQPVPRRFGEHDQWLRDMRQCTFDSIPDAARCPRYKDVADPPTFLVIHLFSGRRRKDDFHDALKTIAAQSCWQVIVLSMDTAVSLEYGNLMIGAPSWSSLIALYMDGRVSATLCGPPCETFSEARFTEAPDGVSRWPRPLRSMSRLFGLEDLTMRELRQCAVGSSFFLQCVWVLCIHIAYGGLFVAEHPALPHDTERPSIWSSPIIQLLLQLPDLHLHHVAQYRWGAEAVKPTGLLVWAMPFFCKDLYEKALSGVAKPTTVAIGKDVQGRFCTARHKEYPGPFCHAIAHAFAQQFTRLVRRNELRHPSPVQPEQNEWISSAAAISEVIRCDANWLPDFQVDNVGNAWVAGFTGSSLDGHTNAGYNDIFLMKFDAQGVHLWTRQRGGWGNDHARALQADGVRLRFRETGSSLDGHANAGYNDIFLMKFDAQGVLDPVGTECVDVNGHAWVAGYTQSSLDGHSNAGKYDIVLMKFDGEGVHQWTDQRGGEGDDRARALQVDPTGTDAWVAGGTTSSLDGHSNAGGKDIFLMKFQVTGLKVERRVVGRVQPGNMSSRLRAKSLEEQHLLRAVQYPNFVNDGIHQDNIMESINVNDEAVNQYQQTKIHNEIINQHSISDDRISQRKRGRSSTGSIGIATVPRLSFKSTWMPRGIVGMLVAAVVAAVVLPLLTACLCAALGIYCYRAKLRQLRGAEAEPQVPNPLAMLPPLAWSVKPLIFSWNSRMTAEWPQGKVQKLSVSETAFELSGRQFQFRPGQVQHFTWEDGTVQTVQSVQKNVVWWSTQHPHPAWQRFRWVCTPKCQIENHHDMELTDSADSGDGYRCTSCSRLRAGKHWYCPQHQVHVCPVCAELPPEMPTLGLAATYLVDIFPPLARRVTRAENPNFYDICPNLAHGTAGMGYNRTCPRDGRPHCSIVDALEDAYSGKVTHFVSWCWAYSLNDVVSAIERWVQKSNEDARNVFLWMCFFCNNQYRIKEEAPKSSRGSCYNM</sequence>
<accession>A0A9P1BZK6</accession>
<keyword evidence="1" id="KW-0472">Membrane</keyword>
<evidence type="ECO:0000313" key="4">
    <source>
        <dbReference type="Proteomes" id="UP001152797"/>
    </source>
</evidence>
<reference evidence="3 4" key="2">
    <citation type="submission" date="2024-05" db="EMBL/GenBank/DDBJ databases">
        <authorList>
            <person name="Chen Y."/>
            <person name="Shah S."/>
            <person name="Dougan E. K."/>
            <person name="Thang M."/>
            <person name="Chan C."/>
        </authorList>
    </citation>
    <scope>NUCLEOTIDE SEQUENCE [LARGE SCALE GENOMIC DNA]</scope>
</reference>
<keyword evidence="1" id="KW-0812">Transmembrane</keyword>
<keyword evidence="1" id="KW-1133">Transmembrane helix</keyword>
<dbReference type="OrthoDB" id="425014at2759"/>
<keyword evidence="4" id="KW-1185">Reference proteome</keyword>
<dbReference type="EMBL" id="CAMXCT020000613">
    <property type="protein sequence ID" value="CAL1134536.1"/>
    <property type="molecule type" value="Genomic_DNA"/>
</dbReference>
<dbReference type="InterPro" id="IPR052918">
    <property type="entry name" value="Motility_Chemotaxis_Reg"/>
</dbReference>
<dbReference type="EMBL" id="CAMXCT010000613">
    <property type="protein sequence ID" value="CAI3981161.1"/>
    <property type="molecule type" value="Genomic_DNA"/>
</dbReference>
<protein>
    <submittedName>
        <fullName evidence="2">Uncharacterized protein</fullName>
    </submittedName>
</protein>
<organism evidence="2">
    <name type="scientific">Cladocopium goreaui</name>
    <dbReference type="NCBI Taxonomy" id="2562237"/>
    <lineage>
        <taxon>Eukaryota</taxon>
        <taxon>Sar</taxon>
        <taxon>Alveolata</taxon>
        <taxon>Dinophyceae</taxon>
        <taxon>Suessiales</taxon>
        <taxon>Symbiodiniaceae</taxon>
        <taxon>Cladocopium</taxon>
    </lineage>
</organism>
<evidence type="ECO:0000313" key="3">
    <source>
        <dbReference type="EMBL" id="CAL4768473.1"/>
    </source>
</evidence>
<comment type="caution">
    <text evidence="2">The sequence shown here is derived from an EMBL/GenBank/DDBJ whole genome shotgun (WGS) entry which is preliminary data.</text>
</comment>
<evidence type="ECO:0000256" key="1">
    <source>
        <dbReference type="SAM" id="Phobius"/>
    </source>
</evidence>
<dbReference type="EMBL" id="CAMXCT030000613">
    <property type="protein sequence ID" value="CAL4768473.1"/>
    <property type="molecule type" value="Genomic_DNA"/>
</dbReference>
<dbReference type="Proteomes" id="UP001152797">
    <property type="component" value="Unassembled WGS sequence"/>
</dbReference>
<proteinExistence type="predicted"/>
<feature type="transmembrane region" description="Helical" evidence="1">
    <location>
        <begin position="1286"/>
        <end position="1314"/>
    </location>
</feature>
<evidence type="ECO:0000313" key="2">
    <source>
        <dbReference type="EMBL" id="CAI3981161.1"/>
    </source>
</evidence>